<dbReference type="Pfam" id="PF18050">
    <property type="entry name" value="Cyclophil_like2"/>
    <property type="match status" value="1"/>
</dbReference>
<keyword evidence="5" id="KW-1185">Reference proteome</keyword>
<dbReference type="InterPro" id="IPR029000">
    <property type="entry name" value="Cyclophilin-like_dom_sf"/>
</dbReference>
<proteinExistence type="predicted"/>
<comment type="caution">
    <text evidence="4">The sequence shown here is derived from an EMBL/GenBank/DDBJ whole genome shotgun (WGS) entry which is preliminary data.</text>
</comment>
<feature type="domain" description="Cyclophilin-like" evidence="3">
    <location>
        <begin position="73"/>
        <end position="182"/>
    </location>
</feature>
<accession>A0A368VK43</accession>
<feature type="signal peptide" evidence="2">
    <location>
        <begin position="1"/>
        <end position="21"/>
    </location>
</feature>
<dbReference type="Proteomes" id="UP000252415">
    <property type="component" value="Unassembled WGS sequence"/>
</dbReference>
<dbReference type="OrthoDB" id="9801466at2"/>
<feature type="chain" id="PRO_5038881648" evidence="2">
    <location>
        <begin position="22"/>
        <end position="186"/>
    </location>
</feature>
<keyword evidence="2" id="KW-0732">Signal</keyword>
<gene>
    <name evidence="4" type="ORF">DFP97_12726</name>
</gene>
<reference evidence="4 5" key="1">
    <citation type="submission" date="2018-07" db="EMBL/GenBank/DDBJ databases">
        <title>Genomic Encyclopedia of Type Strains, Phase III (KMG-III): the genomes of soil and plant-associated and newly described type strains.</title>
        <authorList>
            <person name="Whitman W."/>
        </authorList>
    </citation>
    <scope>NUCLEOTIDE SEQUENCE [LARGE SCALE GENOMIC DNA]</scope>
    <source>
        <strain evidence="4 5">CECT 7506</strain>
    </source>
</reference>
<name>A0A368VK43_9BACL</name>
<evidence type="ECO:0000256" key="1">
    <source>
        <dbReference type="SAM" id="MobiDB-lite"/>
    </source>
</evidence>
<organism evidence="4 5">
    <name type="scientific">Paenibacillus prosopidis</name>
    <dbReference type="NCBI Taxonomy" id="630520"/>
    <lineage>
        <taxon>Bacteria</taxon>
        <taxon>Bacillati</taxon>
        <taxon>Bacillota</taxon>
        <taxon>Bacilli</taxon>
        <taxon>Bacillales</taxon>
        <taxon>Paenibacillaceae</taxon>
        <taxon>Paenibacillus</taxon>
    </lineage>
</organism>
<dbReference type="PROSITE" id="PS51257">
    <property type="entry name" value="PROKAR_LIPOPROTEIN"/>
    <property type="match status" value="1"/>
</dbReference>
<dbReference type="EMBL" id="QPJD01000027">
    <property type="protein sequence ID" value="RCW41122.1"/>
    <property type="molecule type" value="Genomic_DNA"/>
</dbReference>
<feature type="region of interest" description="Disordered" evidence="1">
    <location>
        <begin position="22"/>
        <end position="62"/>
    </location>
</feature>
<protein>
    <submittedName>
        <fullName evidence="4">Cyclophilin-like protein</fullName>
    </submittedName>
</protein>
<dbReference type="RefSeq" id="WP_114384073.1">
    <property type="nucleotide sequence ID" value="NZ_QPJD01000027.1"/>
</dbReference>
<dbReference type="InterPro" id="IPR041183">
    <property type="entry name" value="Cyclophilin-like"/>
</dbReference>
<evidence type="ECO:0000313" key="5">
    <source>
        <dbReference type="Proteomes" id="UP000252415"/>
    </source>
</evidence>
<dbReference type="SUPFAM" id="SSF50891">
    <property type="entry name" value="Cyclophilin-like"/>
    <property type="match status" value="1"/>
</dbReference>
<sequence length="186" mass="19891">MRKILSVALALALIFTSAACGGNNSGGSTPDTASPDEVQEENSQNSMENIAKEEPAEPTVPALPTEGMITMDITVGNTTFTAKMYDNETTEALIAQLPMTVNMSELNGLEKFYDLPSDLPAESTERPASIRAGEIMIWSSNTLVLFYNTFSNSNEYVKVGYIEDISGLASALGTGSVQVTFSVSDR</sequence>
<evidence type="ECO:0000256" key="2">
    <source>
        <dbReference type="SAM" id="SignalP"/>
    </source>
</evidence>
<evidence type="ECO:0000259" key="3">
    <source>
        <dbReference type="Pfam" id="PF18050"/>
    </source>
</evidence>
<dbReference type="AlphaFoldDB" id="A0A368VK43"/>
<dbReference type="Gene3D" id="2.40.100.20">
    <property type="match status" value="1"/>
</dbReference>
<evidence type="ECO:0000313" key="4">
    <source>
        <dbReference type="EMBL" id="RCW41122.1"/>
    </source>
</evidence>